<proteinExistence type="predicted"/>
<protein>
    <recommendedName>
        <fullName evidence="6">DUF202 domain-containing protein</fullName>
    </recommendedName>
</protein>
<organism evidence="7 8">
    <name type="scientific">Vibrio variabilis</name>
    <dbReference type="NCBI Taxonomy" id="990271"/>
    <lineage>
        <taxon>Bacteria</taxon>
        <taxon>Pseudomonadati</taxon>
        <taxon>Pseudomonadota</taxon>
        <taxon>Gammaproteobacteria</taxon>
        <taxon>Vibrionales</taxon>
        <taxon>Vibrionaceae</taxon>
        <taxon>Vibrio</taxon>
    </lineage>
</organism>
<dbReference type="RefSeq" id="WP_038214455.1">
    <property type="nucleotide sequence ID" value="NZ_JRWM01000011.1"/>
</dbReference>
<evidence type="ECO:0000256" key="5">
    <source>
        <dbReference type="SAM" id="Phobius"/>
    </source>
</evidence>
<evidence type="ECO:0000313" key="7">
    <source>
        <dbReference type="EMBL" id="KHA60762.1"/>
    </source>
</evidence>
<feature type="domain" description="DUF202" evidence="6">
    <location>
        <begin position="9"/>
        <end position="57"/>
    </location>
</feature>
<keyword evidence="8" id="KW-1185">Reference proteome</keyword>
<name>A0ABR4YCU6_9VIBR</name>
<keyword evidence="3 5" id="KW-1133">Transmembrane helix</keyword>
<keyword evidence="2 5" id="KW-0812">Transmembrane</keyword>
<sequence>MSAQPIVPDQGLQRERTQLAWTRSALVVTTGFMLLIKVGTLSMLGYLLLLAALWLSLNKMMKRRSELATQPDVLQRGMLARNAWLTCTVSLAALWVCWHSLMI</sequence>
<feature type="transmembrane region" description="Helical" evidence="5">
    <location>
        <begin position="32"/>
        <end position="55"/>
    </location>
</feature>
<dbReference type="Proteomes" id="UP000030520">
    <property type="component" value="Unassembled WGS sequence"/>
</dbReference>
<dbReference type="InterPro" id="IPR003807">
    <property type="entry name" value="DUF202"/>
</dbReference>
<comment type="caution">
    <text evidence="7">The sequence shown here is derived from an EMBL/GenBank/DDBJ whole genome shotgun (WGS) entry which is preliminary data.</text>
</comment>
<gene>
    <name evidence="7" type="ORF">NL53_09070</name>
</gene>
<evidence type="ECO:0000313" key="8">
    <source>
        <dbReference type="Proteomes" id="UP000030520"/>
    </source>
</evidence>
<reference evidence="7 8" key="1">
    <citation type="submission" date="2014-10" db="EMBL/GenBank/DDBJ databases">
        <title>Genome sequencing of Vibrio variabilis T01.</title>
        <authorList>
            <person name="Chan K.-G."/>
            <person name="Mohamad N.I."/>
        </authorList>
    </citation>
    <scope>NUCLEOTIDE SEQUENCE [LARGE SCALE GENOMIC DNA]</scope>
    <source>
        <strain evidence="7 8">T01</strain>
    </source>
</reference>
<evidence type="ECO:0000259" key="6">
    <source>
        <dbReference type="Pfam" id="PF02656"/>
    </source>
</evidence>
<dbReference type="EMBL" id="JRWM01000011">
    <property type="protein sequence ID" value="KHA60762.1"/>
    <property type="molecule type" value="Genomic_DNA"/>
</dbReference>
<comment type="subcellular location">
    <subcellularLocation>
        <location evidence="1">Endomembrane system</location>
        <topology evidence="1">Multi-pass membrane protein</topology>
    </subcellularLocation>
</comment>
<dbReference type="Pfam" id="PF02656">
    <property type="entry name" value="DUF202"/>
    <property type="match status" value="1"/>
</dbReference>
<feature type="transmembrane region" description="Helical" evidence="5">
    <location>
        <begin position="83"/>
        <end position="101"/>
    </location>
</feature>
<accession>A0ABR4YCU6</accession>
<keyword evidence="4 5" id="KW-0472">Membrane</keyword>
<evidence type="ECO:0000256" key="3">
    <source>
        <dbReference type="ARBA" id="ARBA00022989"/>
    </source>
</evidence>
<evidence type="ECO:0000256" key="4">
    <source>
        <dbReference type="ARBA" id="ARBA00023136"/>
    </source>
</evidence>
<evidence type="ECO:0000256" key="1">
    <source>
        <dbReference type="ARBA" id="ARBA00004127"/>
    </source>
</evidence>
<evidence type="ECO:0000256" key="2">
    <source>
        <dbReference type="ARBA" id="ARBA00022692"/>
    </source>
</evidence>